<feature type="non-terminal residue" evidence="1">
    <location>
        <position position="1"/>
    </location>
</feature>
<evidence type="ECO:0000313" key="2">
    <source>
        <dbReference type="Proteomes" id="UP000007151"/>
    </source>
</evidence>
<sequence length="19" mass="2017">IDLNVVGVGLQSNHAIVIR</sequence>
<dbReference type="AlphaFoldDB" id="A0A212EX85"/>
<dbReference type="KEGG" id="dpl:KGM_200419B"/>
<dbReference type="InParanoid" id="A0A212EX85"/>
<keyword evidence="2" id="KW-1185">Reference proteome</keyword>
<name>A0A212EX85_DANPL</name>
<organism evidence="1 2">
    <name type="scientific">Danaus plexippus plexippus</name>
    <dbReference type="NCBI Taxonomy" id="278856"/>
    <lineage>
        <taxon>Eukaryota</taxon>
        <taxon>Metazoa</taxon>
        <taxon>Ecdysozoa</taxon>
        <taxon>Arthropoda</taxon>
        <taxon>Hexapoda</taxon>
        <taxon>Insecta</taxon>
        <taxon>Pterygota</taxon>
        <taxon>Neoptera</taxon>
        <taxon>Endopterygota</taxon>
        <taxon>Lepidoptera</taxon>
        <taxon>Glossata</taxon>
        <taxon>Ditrysia</taxon>
        <taxon>Papilionoidea</taxon>
        <taxon>Nymphalidae</taxon>
        <taxon>Danainae</taxon>
        <taxon>Danaini</taxon>
        <taxon>Danaina</taxon>
        <taxon>Danaus</taxon>
        <taxon>Danaus</taxon>
    </lineage>
</organism>
<comment type="caution">
    <text evidence="1">The sequence shown here is derived from an EMBL/GenBank/DDBJ whole genome shotgun (WGS) entry which is preliminary data.</text>
</comment>
<proteinExistence type="predicted"/>
<gene>
    <name evidence="1" type="ORF">KGM_200419B</name>
</gene>
<evidence type="ECO:0000313" key="1">
    <source>
        <dbReference type="EMBL" id="OWR46095.1"/>
    </source>
</evidence>
<dbReference type="EMBL" id="AGBW02011820">
    <property type="protein sequence ID" value="OWR46095.1"/>
    <property type="molecule type" value="Genomic_DNA"/>
</dbReference>
<dbReference type="Proteomes" id="UP000007151">
    <property type="component" value="Unassembled WGS sequence"/>
</dbReference>
<protein>
    <submittedName>
        <fullName evidence="1">Uncharacterized protein</fullName>
    </submittedName>
</protein>
<accession>A0A212EX85</accession>
<reference evidence="1 2" key="1">
    <citation type="journal article" date="2011" name="Cell">
        <title>The monarch butterfly genome yields insights into long-distance migration.</title>
        <authorList>
            <person name="Zhan S."/>
            <person name="Merlin C."/>
            <person name="Boore J.L."/>
            <person name="Reppert S.M."/>
        </authorList>
    </citation>
    <scope>NUCLEOTIDE SEQUENCE [LARGE SCALE GENOMIC DNA]</scope>
    <source>
        <strain evidence="1">F-2</strain>
    </source>
</reference>